<gene>
    <name evidence="2" type="ORF">FTUN_3512</name>
</gene>
<dbReference type="KEGG" id="ftj:FTUN_3512"/>
<dbReference type="AlphaFoldDB" id="A0A6M5YPV3"/>
<proteinExistence type="predicted"/>
<evidence type="ECO:0000256" key="1">
    <source>
        <dbReference type="SAM" id="MobiDB-lite"/>
    </source>
</evidence>
<dbReference type="EMBL" id="CP053452">
    <property type="protein sequence ID" value="QJW95958.1"/>
    <property type="molecule type" value="Genomic_DNA"/>
</dbReference>
<accession>A0A6M5YPV3</accession>
<feature type="region of interest" description="Disordered" evidence="1">
    <location>
        <begin position="29"/>
        <end position="82"/>
    </location>
</feature>
<dbReference type="Proteomes" id="UP000503447">
    <property type="component" value="Chromosome"/>
</dbReference>
<protein>
    <submittedName>
        <fullName evidence="2">Mobile element protein</fullName>
    </submittedName>
</protein>
<evidence type="ECO:0000313" key="3">
    <source>
        <dbReference type="Proteomes" id="UP000503447"/>
    </source>
</evidence>
<evidence type="ECO:0000313" key="2">
    <source>
        <dbReference type="EMBL" id="QJW95958.1"/>
    </source>
</evidence>
<reference evidence="3" key="1">
    <citation type="submission" date="2020-05" db="EMBL/GenBank/DDBJ databases">
        <title>Frigoriglobus tundricola gen. nov., sp. nov., a psychrotolerant cellulolytic planctomycete of the family Gemmataceae with two divergent copies of 16S rRNA gene.</title>
        <authorList>
            <person name="Kulichevskaya I.S."/>
            <person name="Ivanova A.A."/>
            <person name="Naumoff D.G."/>
            <person name="Beletsky A.V."/>
            <person name="Rijpstra W.I.C."/>
            <person name="Sinninghe Damste J.S."/>
            <person name="Mardanov A.V."/>
            <person name="Ravin N.V."/>
            <person name="Dedysh S.N."/>
        </authorList>
    </citation>
    <scope>NUCLEOTIDE SEQUENCE [LARGE SCALE GENOMIC DNA]</scope>
    <source>
        <strain evidence="3">PL17</strain>
    </source>
</reference>
<dbReference type="RefSeq" id="WP_171471629.1">
    <property type="nucleotide sequence ID" value="NZ_CP053452.2"/>
</dbReference>
<keyword evidence="3" id="KW-1185">Reference proteome</keyword>
<sequence>MLTQTEVCQAIRDRDGDYVRVVNDNQPALAVAPKRDSRSRPWPRPCPPEGRVAPTEPAPGPRFARTRDTGHGRVGHRTRESTPILTVHEKWPGLKPGFRVHRWGIRNGKPYEGVVHGITRVPPGEADAERLLGLVREHGRIENPRHYKRDAG</sequence>
<organism evidence="2 3">
    <name type="scientific">Frigoriglobus tundricola</name>
    <dbReference type="NCBI Taxonomy" id="2774151"/>
    <lineage>
        <taxon>Bacteria</taxon>
        <taxon>Pseudomonadati</taxon>
        <taxon>Planctomycetota</taxon>
        <taxon>Planctomycetia</taxon>
        <taxon>Gemmatales</taxon>
        <taxon>Gemmataceae</taxon>
        <taxon>Frigoriglobus</taxon>
    </lineage>
</organism>
<name>A0A6M5YPV3_9BACT</name>